<dbReference type="RefSeq" id="WP_187598332.1">
    <property type="nucleotide sequence ID" value="NZ_CP060714.1"/>
</dbReference>
<keyword evidence="4 14" id="KW-0645">Protease</keyword>
<keyword evidence="11 12" id="KW-0472">Membrane</keyword>
<dbReference type="CDD" id="cd07328">
    <property type="entry name" value="M48_Ste24p_like"/>
    <property type="match status" value="1"/>
</dbReference>
<evidence type="ECO:0000259" key="13">
    <source>
        <dbReference type="Pfam" id="PF01435"/>
    </source>
</evidence>
<evidence type="ECO:0000313" key="14">
    <source>
        <dbReference type="EMBL" id="QNN58087.1"/>
    </source>
</evidence>
<keyword evidence="7" id="KW-0378">Hydrolase</keyword>
<evidence type="ECO:0000256" key="7">
    <source>
        <dbReference type="ARBA" id="ARBA00022801"/>
    </source>
</evidence>
<gene>
    <name evidence="14" type="ORF">H9K76_04265</name>
</gene>
<evidence type="ECO:0000256" key="1">
    <source>
        <dbReference type="ARBA" id="ARBA00001947"/>
    </source>
</evidence>
<sequence length="624" mass="71020">MDYADFVHLARTSEQACAENGRAYRRSVMWFAALGYLWIVGCVALAVALLAFSVPQLLGGKFKFAWVMLVFAALGLLWASAQALWVRLDDPIDGVRVTPADAPELFKSLDRIRRRINGPPIHDVYLNDDFNAGVQQVQRWGVLGGSSNRLVIGLPLMMSLDKPRFLAVLAHEYGHLHGDHNRLNAWVYRTRLSWFKLYRRSMGDSASPFAVATQAFLRWYSPRFVARSFAMARQNEYEADQVAARLLGREQAISALIENQVKSSWFQSRFWQRHWLQAVREPLPVGPYGNMHRQMAQPPEPEFARGALRAALQEVSSVDDTHPVLRDRVSALGEERPGLPEQWSTRGSLSLLGRSAGHWIDHFDRDWCKHNADEWKRHHARLQRARARVLELQAGGATRSVGELVETADLMRQLRPGSAAAATLYQQALERDPAQPDALIGLAQGTQESDYGRCLQYLERLWSHHATHRLWAARMALSELETPRPEREFPEQALKLWRERRREGENAEAEVMQELERSPLLESARPHDLSAFERAELLAELERFVPVRRAWVLRKQLDSMPDRRTLVVLVSLSRSDEAAKRQLCAELEQRIALRALVLVAPAEDVASKEQLARLAGDPIHVRSL</sequence>
<keyword evidence="8" id="KW-0862">Zinc</keyword>
<evidence type="ECO:0000256" key="8">
    <source>
        <dbReference type="ARBA" id="ARBA00022833"/>
    </source>
</evidence>
<comment type="subcellular location">
    <subcellularLocation>
        <location evidence="2">Cell membrane</location>
        <topology evidence="2">Multi-pass membrane protein</topology>
    </subcellularLocation>
</comment>
<name>A0A7G9RR62_9BURK</name>
<dbReference type="GO" id="GO:0046872">
    <property type="term" value="F:metal ion binding"/>
    <property type="evidence" value="ECO:0007669"/>
    <property type="project" value="UniProtKB-KW"/>
</dbReference>
<dbReference type="PANTHER" id="PTHR43221">
    <property type="entry name" value="PROTEASE HTPX"/>
    <property type="match status" value="1"/>
</dbReference>
<evidence type="ECO:0000256" key="2">
    <source>
        <dbReference type="ARBA" id="ARBA00004651"/>
    </source>
</evidence>
<evidence type="ECO:0000313" key="15">
    <source>
        <dbReference type="Proteomes" id="UP000515811"/>
    </source>
</evidence>
<evidence type="ECO:0000256" key="10">
    <source>
        <dbReference type="ARBA" id="ARBA00023049"/>
    </source>
</evidence>
<organism evidence="14 15">
    <name type="scientific">Diaphorobacter ruginosibacter</name>
    <dbReference type="NCBI Taxonomy" id="1715720"/>
    <lineage>
        <taxon>Bacteria</taxon>
        <taxon>Pseudomonadati</taxon>
        <taxon>Pseudomonadota</taxon>
        <taxon>Betaproteobacteria</taxon>
        <taxon>Burkholderiales</taxon>
        <taxon>Comamonadaceae</taxon>
        <taxon>Diaphorobacter</taxon>
    </lineage>
</organism>
<reference evidence="14 15" key="1">
    <citation type="submission" date="2020-08" db="EMBL/GenBank/DDBJ databases">
        <title>Genome sequence of Diaphorobacter ruginosibacter DSM 27467T.</title>
        <authorList>
            <person name="Hyun D.-W."/>
            <person name="Bae J.-W."/>
        </authorList>
    </citation>
    <scope>NUCLEOTIDE SEQUENCE [LARGE SCALE GENOMIC DNA]</scope>
    <source>
        <strain evidence="14 15">DSM 27467</strain>
    </source>
</reference>
<dbReference type="GO" id="GO:0005886">
    <property type="term" value="C:plasma membrane"/>
    <property type="evidence" value="ECO:0007669"/>
    <property type="project" value="UniProtKB-SubCell"/>
</dbReference>
<keyword evidence="3" id="KW-1003">Cell membrane</keyword>
<evidence type="ECO:0000256" key="12">
    <source>
        <dbReference type="SAM" id="Phobius"/>
    </source>
</evidence>
<evidence type="ECO:0000256" key="4">
    <source>
        <dbReference type="ARBA" id="ARBA00022670"/>
    </source>
</evidence>
<keyword evidence="6" id="KW-0479">Metal-binding</keyword>
<keyword evidence="9 12" id="KW-1133">Transmembrane helix</keyword>
<dbReference type="EMBL" id="CP060714">
    <property type="protein sequence ID" value="QNN58087.1"/>
    <property type="molecule type" value="Genomic_DNA"/>
</dbReference>
<evidence type="ECO:0000256" key="6">
    <source>
        <dbReference type="ARBA" id="ARBA00022723"/>
    </source>
</evidence>
<dbReference type="Proteomes" id="UP000515811">
    <property type="component" value="Chromosome"/>
</dbReference>
<keyword evidence="10 14" id="KW-0482">Metalloprotease</keyword>
<dbReference type="Gene3D" id="3.30.2010.10">
    <property type="entry name" value="Metalloproteases ('zincins'), catalytic domain"/>
    <property type="match status" value="1"/>
</dbReference>
<dbReference type="AlphaFoldDB" id="A0A7G9RR62"/>
<comment type="cofactor">
    <cofactor evidence="1">
        <name>Zn(2+)</name>
        <dbReference type="ChEBI" id="CHEBI:29105"/>
    </cofactor>
</comment>
<evidence type="ECO:0000256" key="9">
    <source>
        <dbReference type="ARBA" id="ARBA00022989"/>
    </source>
</evidence>
<feature type="transmembrane region" description="Helical" evidence="12">
    <location>
        <begin position="64"/>
        <end position="85"/>
    </location>
</feature>
<evidence type="ECO:0000256" key="3">
    <source>
        <dbReference type="ARBA" id="ARBA00022475"/>
    </source>
</evidence>
<dbReference type="InterPro" id="IPR001915">
    <property type="entry name" value="Peptidase_M48"/>
</dbReference>
<evidence type="ECO:0000256" key="5">
    <source>
        <dbReference type="ARBA" id="ARBA00022692"/>
    </source>
</evidence>
<dbReference type="PANTHER" id="PTHR43221:SF1">
    <property type="entry name" value="PROTEASE HTPX"/>
    <property type="match status" value="1"/>
</dbReference>
<dbReference type="GO" id="GO:0006508">
    <property type="term" value="P:proteolysis"/>
    <property type="evidence" value="ECO:0007669"/>
    <property type="project" value="UniProtKB-KW"/>
</dbReference>
<accession>A0A7G9RR62</accession>
<proteinExistence type="predicted"/>
<feature type="transmembrane region" description="Helical" evidence="12">
    <location>
        <begin position="28"/>
        <end position="52"/>
    </location>
</feature>
<evidence type="ECO:0000256" key="11">
    <source>
        <dbReference type="ARBA" id="ARBA00023136"/>
    </source>
</evidence>
<dbReference type="GO" id="GO:0004222">
    <property type="term" value="F:metalloendopeptidase activity"/>
    <property type="evidence" value="ECO:0007669"/>
    <property type="project" value="InterPro"/>
</dbReference>
<keyword evidence="15" id="KW-1185">Reference proteome</keyword>
<dbReference type="KEGG" id="drg:H9K76_04265"/>
<dbReference type="InterPro" id="IPR050083">
    <property type="entry name" value="HtpX_protease"/>
</dbReference>
<keyword evidence="5 12" id="KW-0812">Transmembrane</keyword>
<dbReference type="Pfam" id="PF01435">
    <property type="entry name" value="Peptidase_M48"/>
    <property type="match status" value="1"/>
</dbReference>
<feature type="domain" description="Peptidase M48" evidence="13">
    <location>
        <begin position="149"/>
        <end position="334"/>
    </location>
</feature>
<protein>
    <submittedName>
        <fullName evidence="14">M48 family metalloprotease</fullName>
    </submittedName>
</protein>